<evidence type="ECO:0000256" key="1">
    <source>
        <dbReference type="ARBA" id="ARBA00010396"/>
    </source>
</evidence>
<comment type="subcellular location">
    <subcellularLocation>
        <location evidence="7">Cytoplasm</location>
    </subcellularLocation>
</comment>
<evidence type="ECO:0000256" key="5">
    <source>
        <dbReference type="ARBA" id="ARBA00022679"/>
    </source>
</evidence>
<dbReference type="InterPro" id="IPR002903">
    <property type="entry name" value="RsmH"/>
</dbReference>
<dbReference type="PANTHER" id="PTHR11265:SF0">
    <property type="entry name" value="12S RRNA N4-METHYLCYTIDINE METHYLTRANSFERASE"/>
    <property type="match status" value="1"/>
</dbReference>
<accession>A0A3G1KRH9</accession>
<dbReference type="EMBL" id="CP017634">
    <property type="protein sequence ID" value="ATW25061.1"/>
    <property type="molecule type" value="Genomic_DNA"/>
</dbReference>
<dbReference type="PIRSF" id="PIRSF004486">
    <property type="entry name" value="MraW"/>
    <property type="match status" value="1"/>
</dbReference>
<dbReference type="Pfam" id="PF01795">
    <property type="entry name" value="Methyltransf_5"/>
    <property type="match status" value="1"/>
</dbReference>
<protein>
    <recommendedName>
        <fullName evidence="7">Ribosomal RNA small subunit methyltransferase H</fullName>
        <ecNumber evidence="7">2.1.1.199</ecNumber>
    </recommendedName>
    <alternativeName>
        <fullName evidence="7">16S rRNA m(4)C1402 methyltransferase</fullName>
    </alternativeName>
    <alternativeName>
        <fullName evidence="7">rRNA (cytosine-N(4)-)-methyltransferase RsmH</fullName>
    </alternativeName>
</protein>
<keyword evidence="2 7" id="KW-0963">Cytoplasm</keyword>
<dbReference type="GO" id="GO:0005737">
    <property type="term" value="C:cytoplasm"/>
    <property type="evidence" value="ECO:0007669"/>
    <property type="project" value="UniProtKB-SubCell"/>
</dbReference>
<dbReference type="GO" id="GO:0070475">
    <property type="term" value="P:rRNA base methylation"/>
    <property type="evidence" value="ECO:0007669"/>
    <property type="project" value="UniProtKB-UniRule"/>
</dbReference>
<feature type="binding site" evidence="7">
    <location>
        <position position="59"/>
    </location>
    <ligand>
        <name>S-adenosyl-L-methionine</name>
        <dbReference type="ChEBI" id="CHEBI:59789"/>
    </ligand>
</feature>
<keyword evidence="6 7" id="KW-0949">S-adenosyl-L-methionine</keyword>
<dbReference type="KEGG" id="fwa:DCMF_09980"/>
<dbReference type="InterPro" id="IPR029063">
    <property type="entry name" value="SAM-dependent_MTases_sf"/>
</dbReference>
<dbReference type="AlphaFoldDB" id="A0A3G1KRH9"/>
<organism evidence="8 9">
    <name type="scientific">Formimonas warabiya</name>
    <dbReference type="NCBI Taxonomy" id="1761012"/>
    <lineage>
        <taxon>Bacteria</taxon>
        <taxon>Bacillati</taxon>
        <taxon>Bacillota</taxon>
        <taxon>Clostridia</taxon>
        <taxon>Eubacteriales</taxon>
        <taxon>Peptococcaceae</taxon>
        <taxon>Candidatus Formimonas</taxon>
    </lineage>
</organism>
<dbReference type="SUPFAM" id="SSF81799">
    <property type="entry name" value="Putative methyltransferase TM0872, insert domain"/>
    <property type="match status" value="1"/>
</dbReference>
<dbReference type="InterPro" id="IPR023397">
    <property type="entry name" value="SAM-dep_MeTrfase_MraW_recog"/>
</dbReference>
<feature type="binding site" evidence="7">
    <location>
        <position position="107"/>
    </location>
    <ligand>
        <name>S-adenosyl-L-methionine</name>
        <dbReference type="ChEBI" id="CHEBI:59789"/>
    </ligand>
</feature>
<evidence type="ECO:0000256" key="7">
    <source>
        <dbReference type="HAMAP-Rule" id="MF_01007"/>
    </source>
</evidence>
<dbReference type="HAMAP" id="MF_01007">
    <property type="entry name" value="16SrRNA_methyltr_H"/>
    <property type="match status" value="1"/>
</dbReference>
<name>A0A3G1KRH9_FORW1</name>
<dbReference type="FunFam" id="1.10.150.170:FF:000001">
    <property type="entry name" value="Ribosomal RNA small subunit methyltransferase H"/>
    <property type="match status" value="1"/>
</dbReference>
<dbReference type="Proteomes" id="UP000323521">
    <property type="component" value="Chromosome"/>
</dbReference>
<dbReference type="EC" id="2.1.1.199" evidence="7"/>
<keyword evidence="9" id="KW-1185">Reference proteome</keyword>
<sequence length="325" mass="36062">MTGGLKVDFGHVPVLLEECMEMLKLKNTGLYVDCTMGGAGHAKAILERTSPHGTLIGLDQDEKAVETGRERLKEYGNRVTIVHDNFGNIKEILNRLHITGVDGFLFDIGVSSYQLDHAERGFSYMEDAPLDMRMDVNRLTFTAADLVNSASGEKLAEIIFKYGEERWAKRIAQFVTEYRTQKPIETTGELVQIIKAAIPAGARKDGPHPAKRTFQALRIAINNELELLESVVADAASFLKPGGRICIISFHSLEDRIIKQQFQNLSGLCSCPPGFPVCTCGKKQILKVVTRKPIIPSEAEVTRNPRARSAKLRVAERVLNSQEVE</sequence>
<dbReference type="GO" id="GO:0071424">
    <property type="term" value="F:rRNA (cytosine-N4-)-methyltransferase activity"/>
    <property type="evidence" value="ECO:0007669"/>
    <property type="project" value="UniProtKB-UniRule"/>
</dbReference>
<evidence type="ECO:0000313" key="9">
    <source>
        <dbReference type="Proteomes" id="UP000323521"/>
    </source>
</evidence>
<reference evidence="8 9" key="1">
    <citation type="submission" date="2016-10" db="EMBL/GenBank/DDBJ databases">
        <title>Complete Genome Sequence of Peptococcaceae strain DCMF.</title>
        <authorList>
            <person name="Edwards R.J."/>
            <person name="Holland S.I."/>
            <person name="Deshpande N.P."/>
            <person name="Wong Y.K."/>
            <person name="Ertan H."/>
            <person name="Manefield M."/>
            <person name="Russell T.L."/>
            <person name="Lee M.J."/>
        </authorList>
    </citation>
    <scope>NUCLEOTIDE SEQUENCE [LARGE SCALE GENOMIC DNA]</scope>
    <source>
        <strain evidence="8 9">DCMF</strain>
    </source>
</reference>
<keyword evidence="3 7" id="KW-0698">rRNA processing</keyword>
<keyword evidence="4 7" id="KW-0489">Methyltransferase</keyword>
<feature type="binding site" evidence="7">
    <location>
        <position position="114"/>
    </location>
    <ligand>
        <name>S-adenosyl-L-methionine</name>
        <dbReference type="ChEBI" id="CHEBI:59789"/>
    </ligand>
</feature>
<gene>
    <name evidence="7" type="primary">rsmH</name>
    <name evidence="8" type="ORF">DCMF_09980</name>
</gene>
<feature type="binding site" evidence="7">
    <location>
        <position position="86"/>
    </location>
    <ligand>
        <name>S-adenosyl-L-methionine</name>
        <dbReference type="ChEBI" id="CHEBI:59789"/>
    </ligand>
</feature>
<evidence type="ECO:0000256" key="4">
    <source>
        <dbReference type="ARBA" id="ARBA00022603"/>
    </source>
</evidence>
<dbReference type="PANTHER" id="PTHR11265">
    <property type="entry name" value="S-ADENOSYL-METHYLTRANSFERASE MRAW"/>
    <property type="match status" value="1"/>
</dbReference>
<comment type="catalytic activity">
    <reaction evidence="7">
        <text>cytidine(1402) in 16S rRNA + S-adenosyl-L-methionine = N(4)-methylcytidine(1402) in 16S rRNA + S-adenosyl-L-homocysteine + H(+)</text>
        <dbReference type="Rhea" id="RHEA:42928"/>
        <dbReference type="Rhea" id="RHEA-COMP:10286"/>
        <dbReference type="Rhea" id="RHEA-COMP:10287"/>
        <dbReference type="ChEBI" id="CHEBI:15378"/>
        <dbReference type="ChEBI" id="CHEBI:57856"/>
        <dbReference type="ChEBI" id="CHEBI:59789"/>
        <dbReference type="ChEBI" id="CHEBI:74506"/>
        <dbReference type="ChEBI" id="CHEBI:82748"/>
        <dbReference type="EC" id="2.1.1.199"/>
    </reaction>
</comment>
<comment type="function">
    <text evidence="7">Specifically methylates the N4 position of cytidine in position 1402 (C1402) of 16S rRNA.</text>
</comment>
<feature type="binding site" evidence="7">
    <location>
        <begin position="39"/>
        <end position="41"/>
    </location>
    <ligand>
        <name>S-adenosyl-L-methionine</name>
        <dbReference type="ChEBI" id="CHEBI:59789"/>
    </ligand>
</feature>
<dbReference type="NCBIfam" id="TIGR00006">
    <property type="entry name" value="16S rRNA (cytosine(1402)-N(4))-methyltransferase RsmH"/>
    <property type="match status" value="1"/>
</dbReference>
<proteinExistence type="inferred from homology"/>
<evidence type="ECO:0000313" key="8">
    <source>
        <dbReference type="EMBL" id="ATW25061.1"/>
    </source>
</evidence>
<evidence type="ECO:0000256" key="3">
    <source>
        <dbReference type="ARBA" id="ARBA00022552"/>
    </source>
</evidence>
<dbReference type="SUPFAM" id="SSF53335">
    <property type="entry name" value="S-adenosyl-L-methionine-dependent methyltransferases"/>
    <property type="match status" value="1"/>
</dbReference>
<comment type="similarity">
    <text evidence="1 7">Belongs to the methyltransferase superfamily. RsmH family.</text>
</comment>
<evidence type="ECO:0000256" key="2">
    <source>
        <dbReference type="ARBA" id="ARBA00022490"/>
    </source>
</evidence>
<evidence type="ECO:0000256" key="6">
    <source>
        <dbReference type="ARBA" id="ARBA00022691"/>
    </source>
</evidence>
<keyword evidence="5 7" id="KW-0808">Transferase</keyword>
<dbReference type="Gene3D" id="1.10.150.170">
    <property type="entry name" value="Putative methyltransferase TM0872, insert domain"/>
    <property type="match status" value="1"/>
</dbReference>
<dbReference type="Gene3D" id="3.40.50.150">
    <property type="entry name" value="Vaccinia Virus protein VP39"/>
    <property type="match status" value="1"/>
</dbReference>